<proteinExistence type="predicted"/>
<dbReference type="EMBL" id="JAKKDU010000014">
    <property type="protein sequence ID" value="MCF7569079.1"/>
    <property type="molecule type" value="Genomic_DNA"/>
</dbReference>
<keyword evidence="3" id="KW-1185">Reference proteome</keyword>
<organism evidence="2 3">
    <name type="scientific">Wocania arenilitoris</name>
    <dbReference type="NCBI Taxonomy" id="2044858"/>
    <lineage>
        <taxon>Bacteria</taxon>
        <taxon>Pseudomonadati</taxon>
        <taxon>Bacteroidota</taxon>
        <taxon>Flavobacteriia</taxon>
        <taxon>Flavobacteriales</taxon>
        <taxon>Flavobacteriaceae</taxon>
        <taxon>Wocania</taxon>
    </lineage>
</organism>
<feature type="transmembrane region" description="Helical" evidence="1">
    <location>
        <begin position="170"/>
        <end position="186"/>
    </location>
</feature>
<feature type="transmembrane region" description="Helical" evidence="1">
    <location>
        <begin position="140"/>
        <end position="158"/>
    </location>
</feature>
<sequence>MENLFTNHYIISKKITLIIFITPFILTLIMGSFFIFRSTENFGFWLLEENSPIELLTFIIFLISGVFGIYTIRNINLPLEKYAKLFYIVFSLFLILIAMEEISWGQWFFHFETPREWSKINGQQETTLHNLNGMQGHSEFLRMFYGAGGVFGVLLGFFNKFKKISAPPVLISWFLIIFCHAVVDYIQDRVSISVRYDFAIVKTSEFIELLIAGSSFLYLWLNFRTLLKHDKNIIKS</sequence>
<dbReference type="Proteomes" id="UP001199795">
    <property type="component" value="Unassembled WGS sequence"/>
</dbReference>
<feature type="transmembrane region" description="Helical" evidence="1">
    <location>
        <begin position="55"/>
        <end position="73"/>
    </location>
</feature>
<dbReference type="AlphaFoldDB" id="A0AAE3JM82"/>
<keyword evidence="1" id="KW-1133">Transmembrane helix</keyword>
<reference evidence="2" key="1">
    <citation type="submission" date="2022-01" db="EMBL/GenBank/DDBJ databases">
        <title>Draft genome sequence of Sabulilitoribacter arenilitoris KCTC 52401.</title>
        <authorList>
            <person name="Oh J.-S."/>
        </authorList>
    </citation>
    <scope>NUCLEOTIDE SEQUENCE</scope>
    <source>
        <strain evidence="2">HMF6543</strain>
    </source>
</reference>
<feature type="transmembrane region" description="Helical" evidence="1">
    <location>
        <begin position="206"/>
        <end position="227"/>
    </location>
</feature>
<gene>
    <name evidence="2" type="ORF">L3X37_11985</name>
</gene>
<evidence type="ECO:0000313" key="3">
    <source>
        <dbReference type="Proteomes" id="UP001199795"/>
    </source>
</evidence>
<feature type="transmembrane region" description="Helical" evidence="1">
    <location>
        <begin position="15"/>
        <end position="35"/>
    </location>
</feature>
<keyword evidence="1" id="KW-0812">Transmembrane</keyword>
<evidence type="ECO:0000313" key="2">
    <source>
        <dbReference type="EMBL" id="MCF7569079.1"/>
    </source>
</evidence>
<protein>
    <submittedName>
        <fullName evidence="2">Uncharacterized protein</fullName>
    </submittedName>
</protein>
<comment type="caution">
    <text evidence="2">The sequence shown here is derived from an EMBL/GenBank/DDBJ whole genome shotgun (WGS) entry which is preliminary data.</text>
</comment>
<name>A0AAE3JM82_9FLAO</name>
<accession>A0AAE3JM82</accession>
<dbReference type="RefSeq" id="WP_237240414.1">
    <property type="nucleotide sequence ID" value="NZ_JAKKDU010000014.1"/>
</dbReference>
<evidence type="ECO:0000256" key="1">
    <source>
        <dbReference type="SAM" id="Phobius"/>
    </source>
</evidence>
<feature type="transmembrane region" description="Helical" evidence="1">
    <location>
        <begin position="85"/>
        <end position="109"/>
    </location>
</feature>
<keyword evidence="1" id="KW-0472">Membrane</keyword>